<accession>A0ABT5VGD3</accession>
<keyword evidence="1" id="KW-0812">Transmembrane</keyword>
<name>A0ABT5VGD3_9BACI</name>
<evidence type="ECO:0000313" key="2">
    <source>
        <dbReference type="EMBL" id="MDE5414501.1"/>
    </source>
</evidence>
<dbReference type="EMBL" id="JAOTPO010000009">
    <property type="protein sequence ID" value="MDE5414501.1"/>
    <property type="molecule type" value="Genomic_DNA"/>
</dbReference>
<evidence type="ECO:0000313" key="3">
    <source>
        <dbReference type="Proteomes" id="UP001148125"/>
    </source>
</evidence>
<keyword evidence="1" id="KW-0472">Membrane</keyword>
<evidence type="ECO:0000256" key="1">
    <source>
        <dbReference type="SAM" id="Phobius"/>
    </source>
</evidence>
<proteinExistence type="predicted"/>
<dbReference type="RefSeq" id="WP_275119114.1">
    <property type="nucleotide sequence ID" value="NZ_JAOTPO010000009.1"/>
</dbReference>
<organism evidence="2 3">
    <name type="scientific">Alkalihalobacterium chitinilyticum</name>
    <dbReference type="NCBI Taxonomy" id="2980103"/>
    <lineage>
        <taxon>Bacteria</taxon>
        <taxon>Bacillati</taxon>
        <taxon>Bacillota</taxon>
        <taxon>Bacilli</taxon>
        <taxon>Bacillales</taxon>
        <taxon>Bacillaceae</taxon>
        <taxon>Alkalihalobacterium</taxon>
    </lineage>
</organism>
<gene>
    <name evidence="2" type="ORF">N7Z68_14065</name>
</gene>
<keyword evidence="3" id="KW-1185">Reference proteome</keyword>
<reference evidence="2" key="1">
    <citation type="submission" date="2024-05" db="EMBL/GenBank/DDBJ databases">
        <title>Alkalihalobacillus sp. strain MEB203 novel alkaliphilic bacterium from Lonar Lake, India.</title>
        <authorList>
            <person name="Joshi A."/>
            <person name="Thite S."/>
            <person name="Mengade P."/>
        </authorList>
    </citation>
    <scope>NUCLEOTIDE SEQUENCE</scope>
    <source>
        <strain evidence="2">MEB 203</strain>
    </source>
</reference>
<protein>
    <submittedName>
        <fullName evidence="2">Uncharacterized protein</fullName>
    </submittedName>
</protein>
<comment type="caution">
    <text evidence="2">The sequence shown here is derived from an EMBL/GenBank/DDBJ whole genome shotgun (WGS) entry which is preliminary data.</text>
</comment>
<feature type="transmembrane region" description="Helical" evidence="1">
    <location>
        <begin position="12"/>
        <end position="30"/>
    </location>
</feature>
<sequence>MKKKKPIWKKWWIWLVILFVCLNILITNLSETEFDHEQERNELKEGNISTH</sequence>
<dbReference type="Proteomes" id="UP001148125">
    <property type="component" value="Unassembled WGS sequence"/>
</dbReference>
<keyword evidence="1" id="KW-1133">Transmembrane helix</keyword>